<proteinExistence type="predicted"/>
<gene>
    <name evidence="1" type="ORF">Col01nite_37090</name>
</gene>
<evidence type="ECO:0000313" key="2">
    <source>
        <dbReference type="Proteomes" id="UP000618382"/>
    </source>
</evidence>
<dbReference type="Proteomes" id="UP000618382">
    <property type="component" value="Unassembled WGS sequence"/>
</dbReference>
<evidence type="ECO:0000313" key="1">
    <source>
        <dbReference type="EMBL" id="GIG34550.1"/>
    </source>
</evidence>
<dbReference type="EMBL" id="BONN01000019">
    <property type="protein sequence ID" value="GIG34550.1"/>
    <property type="molecule type" value="Genomic_DNA"/>
</dbReference>
<accession>A0ABQ4DFN8</accession>
<name>A0ABQ4DFN8_9CELL</name>
<comment type="caution">
    <text evidence="1">The sequence shown here is derived from an EMBL/GenBank/DDBJ whole genome shotgun (WGS) entry which is preliminary data.</text>
</comment>
<evidence type="ECO:0008006" key="3">
    <source>
        <dbReference type="Google" id="ProtNLM"/>
    </source>
</evidence>
<keyword evidence="2" id="KW-1185">Reference proteome</keyword>
<sequence length="132" mass="15069">MRDAARFARMTESQEDVVTLWRPTGPNELALVEATGFRRWPPRLPDQPIFYPVLNEDYAVRIARDWNVPASGAGFVTRFDVRRAFLDRYDVQQVGGQTILEYRIPAEDLEELNDNIVGTIDVVQRFGAGGRD</sequence>
<reference evidence="1 2" key="1">
    <citation type="submission" date="2021-01" db="EMBL/GenBank/DDBJ databases">
        <title>Whole genome shotgun sequence of Cellulomonas oligotrophica NBRC 109435.</title>
        <authorList>
            <person name="Komaki H."/>
            <person name="Tamura T."/>
        </authorList>
    </citation>
    <scope>NUCLEOTIDE SEQUENCE [LARGE SCALE GENOMIC DNA]</scope>
    <source>
        <strain evidence="1 2">NBRC 109435</strain>
    </source>
</reference>
<protein>
    <recommendedName>
        <fullName evidence="3">ADP-ribosylation/crystallin J1</fullName>
    </recommendedName>
</protein>
<organism evidence="1 2">
    <name type="scientific">Cellulomonas oligotrophica</name>
    <dbReference type="NCBI Taxonomy" id="931536"/>
    <lineage>
        <taxon>Bacteria</taxon>
        <taxon>Bacillati</taxon>
        <taxon>Actinomycetota</taxon>
        <taxon>Actinomycetes</taxon>
        <taxon>Micrococcales</taxon>
        <taxon>Cellulomonadaceae</taxon>
        <taxon>Cellulomonas</taxon>
    </lineage>
</organism>